<feature type="region of interest" description="Disordered" evidence="1">
    <location>
        <begin position="1"/>
        <end position="96"/>
    </location>
</feature>
<reference evidence="2" key="1">
    <citation type="journal article" date="2021" name="Nat. Commun.">
        <title>Genetic determinants of endophytism in the Arabidopsis root mycobiome.</title>
        <authorList>
            <person name="Mesny F."/>
            <person name="Miyauchi S."/>
            <person name="Thiergart T."/>
            <person name="Pickel B."/>
            <person name="Atanasova L."/>
            <person name="Karlsson M."/>
            <person name="Huettel B."/>
            <person name="Barry K.W."/>
            <person name="Haridas S."/>
            <person name="Chen C."/>
            <person name="Bauer D."/>
            <person name="Andreopoulos W."/>
            <person name="Pangilinan J."/>
            <person name="LaButti K."/>
            <person name="Riley R."/>
            <person name="Lipzen A."/>
            <person name="Clum A."/>
            <person name="Drula E."/>
            <person name="Henrissat B."/>
            <person name="Kohler A."/>
            <person name="Grigoriev I.V."/>
            <person name="Martin F.M."/>
            <person name="Hacquard S."/>
        </authorList>
    </citation>
    <scope>NUCLEOTIDE SEQUENCE</scope>
    <source>
        <strain evidence="2">MPI-CAGE-CH-0235</strain>
    </source>
</reference>
<feature type="compositionally biased region" description="Polar residues" evidence="1">
    <location>
        <begin position="41"/>
        <end position="52"/>
    </location>
</feature>
<name>A0A8K0T1F1_9HYPO</name>
<feature type="region of interest" description="Disordered" evidence="1">
    <location>
        <begin position="204"/>
        <end position="223"/>
    </location>
</feature>
<dbReference type="EMBL" id="JAGPNK010000002">
    <property type="protein sequence ID" value="KAH7326173.1"/>
    <property type="molecule type" value="Genomic_DNA"/>
</dbReference>
<feature type="compositionally biased region" description="Basic and acidic residues" evidence="1">
    <location>
        <begin position="71"/>
        <end position="81"/>
    </location>
</feature>
<proteinExistence type="predicted"/>
<feature type="compositionally biased region" description="Low complexity" evidence="1">
    <location>
        <begin position="21"/>
        <end position="37"/>
    </location>
</feature>
<protein>
    <submittedName>
        <fullName evidence="2">Uncharacterized protein</fullName>
    </submittedName>
</protein>
<comment type="caution">
    <text evidence="2">The sequence shown here is derived from an EMBL/GenBank/DDBJ whole genome shotgun (WGS) entry which is preliminary data.</text>
</comment>
<accession>A0A8K0T1F1</accession>
<evidence type="ECO:0000256" key="1">
    <source>
        <dbReference type="SAM" id="MobiDB-lite"/>
    </source>
</evidence>
<organism evidence="2 3">
    <name type="scientific">Stachybotrys elegans</name>
    <dbReference type="NCBI Taxonomy" id="80388"/>
    <lineage>
        <taxon>Eukaryota</taxon>
        <taxon>Fungi</taxon>
        <taxon>Dikarya</taxon>
        <taxon>Ascomycota</taxon>
        <taxon>Pezizomycotina</taxon>
        <taxon>Sordariomycetes</taxon>
        <taxon>Hypocreomycetidae</taxon>
        <taxon>Hypocreales</taxon>
        <taxon>Stachybotryaceae</taxon>
        <taxon>Stachybotrys</taxon>
    </lineage>
</organism>
<dbReference type="AlphaFoldDB" id="A0A8K0T1F1"/>
<keyword evidence="3" id="KW-1185">Reference proteome</keyword>
<gene>
    <name evidence="2" type="ORF">B0I35DRAFT_474856</name>
</gene>
<evidence type="ECO:0000313" key="3">
    <source>
        <dbReference type="Proteomes" id="UP000813444"/>
    </source>
</evidence>
<dbReference type="Proteomes" id="UP000813444">
    <property type="component" value="Unassembled WGS sequence"/>
</dbReference>
<sequence length="223" mass="25350">MLSFAPAPIFGSWDHRPAVPSPLSSSPIRASSPLSPIDRNTLPQRQIQSSPIQAPKFKFASRQTKPNPMMRRREDAQDSRRKTFLQSVRQKADDKAWQRRDVEGQLLRTSILENRLQLAQGAPSLTDADIEDAVAYEQGMTQQQDDDEVMADDMREDDELEAMIAAYEAERPIPQQRPPSPNWSDEEFDDAFDELLSQPSMLPQFHDFGYISPDSMDTSGDQR</sequence>
<dbReference type="OrthoDB" id="5279705at2759"/>
<evidence type="ECO:0000313" key="2">
    <source>
        <dbReference type="EMBL" id="KAH7326173.1"/>
    </source>
</evidence>